<dbReference type="NCBIfam" id="TIGR01725">
    <property type="entry name" value="phge_HK97_gp10"/>
    <property type="match status" value="1"/>
</dbReference>
<protein>
    <submittedName>
        <fullName evidence="1">Uncharacterized protein</fullName>
    </submittedName>
</protein>
<accession>A0A8S5TLD9</accession>
<evidence type="ECO:0000313" key="1">
    <source>
        <dbReference type="EMBL" id="DAF64132.1"/>
    </source>
</evidence>
<dbReference type="EMBL" id="BK032851">
    <property type="protein sequence ID" value="DAF64132.1"/>
    <property type="molecule type" value="Genomic_DNA"/>
</dbReference>
<proteinExistence type="predicted"/>
<name>A0A8S5TLD9_9CAUD</name>
<sequence>MKIRVNLSASSLDEAIKKVVSYKKSISDKTLKTCEKLADYGVEYAQKEISAMADYGNLTDIKNSIHKEQRGNKFYIVTRNIKAPFVEFGTGVRGSGNAHPEASQFGWGYMTGNFTEYNGKVGWWYPSTLGDGNITQKETESGDLIAFTQGMPARPFMYNTAKAVKRRAKETTKEVMGKK</sequence>
<organism evidence="1">
    <name type="scientific">Siphoviridae sp. ctTIi48</name>
    <dbReference type="NCBI Taxonomy" id="2827875"/>
    <lineage>
        <taxon>Viruses</taxon>
        <taxon>Duplodnaviria</taxon>
        <taxon>Heunggongvirae</taxon>
        <taxon>Uroviricota</taxon>
        <taxon>Caudoviricetes</taxon>
    </lineage>
</organism>
<dbReference type="InterPro" id="IPR010064">
    <property type="entry name" value="HK97-gp10_tail"/>
</dbReference>
<reference evidence="1" key="1">
    <citation type="journal article" date="2021" name="Proc. Natl. Acad. Sci. U.S.A.">
        <title>A Catalog of Tens of Thousands of Viruses from Human Metagenomes Reveals Hidden Associations with Chronic Diseases.</title>
        <authorList>
            <person name="Tisza M.J."/>
            <person name="Buck C.B."/>
        </authorList>
    </citation>
    <scope>NUCLEOTIDE SEQUENCE</scope>
    <source>
        <strain evidence="1">CtTIi48</strain>
    </source>
</reference>